<proteinExistence type="predicted"/>
<name>G3J157_METTV</name>
<protein>
    <submittedName>
        <fullName evidence="1">Uncharacterized protein</fullName>
    </submittedName>
</protein>
<reference evidence="1 2" key="1">
    <citation type="submission" date="2011-06" db="EMBL/GenBank/DDBJ databases">
        <title>Genomic sequence of Methylobacter tundripaludum SV96.</title>
        <authorList>
            <consortium name="US DOE Joint Genome Institute"/>
            <person name="Lucas S."/>
            <person name="Han J."/>
            <person name="Lapidus A."/>
            <person name="Cheng J.-F."/>
            <person name="Goodwin L."/>
            <person name="Pitluck S."/>
            <person name="Held B."/>
            <person name="Detter J.C."/>
            <person name="Han C."/>
            <person name="Tapia R."/>
            <person name="Land M."/>
            <person name="Hauser L."/>
            <person name="Kyrpides N."/>
            <person name="Ivanova N."/>
            <person name="Ovchinnikova G."/>
            <person name="Pagani I."/>
            <person name="Klotz M.G."/>
            <person name="Dispirito A.A."/>
            <person name="Murrell J.C."/>
            <person name="Dunfield P."/>
            <person name="Kalyuzhnaya M.G."/>
            <person name="Svenning M."/>
            <person name="Trotsenko Y.A."/>
            <person name="Stein L.Y."/>
            <person name="Woyke T."/>
        </authorList>
    </citation>
    <scope>NUCLEOTIDE SEQUENCE [LARGE SCALE GENOMIC DNA]</scope>
    <source>
        <strain evidence="2">ATCC BAA-1195 / DSM 17260 / SV96</strain>
    </source>
</reference>
<evidence type="ECO:0000313" key="1">
    <source>
        <dbReference type="EMBL" id="EGW20929.1"/>
    </source>
</evidence>
<dbReference type="AlphaFoldDB" id="G3J157"/>
<dbReference type="HOGENOM" id="CLU_2844897_0_0_6"/>
<dbReference type="Proteomes" id="UP000004664">
    <property type="component" value="Unassembled WGS sequence"/>
</dbReference>
<gene>
    <name evidence="1" type="ORF">Mettu_4082</name>
</gene>
<sequence>MVSLVFQLGFVRKAVKSSLQQDDFATDKALCLNVLKKIAQGDFSSFSEINDVDAHIQSLRNELDK</sequence>
<organism evidence="1 2">
    <name type="scientific">Methylobacter tundripaludum (strain ATCC BAA-1195 / DSM 17260 / SV96)</name>
    <dbReference type="NCBI Taxonomy" id="697282"/>
    <lineage>
        <taxon>Bacteria</taxon>
        <taxon>Pseudomonadati</taxon>
        <taxon>Pseudomonadota</taxon>
        <taxon>Gammaproteobacteria</taxon>
        <taxon>Methylococcales</taxon>
        <taxon>Methylococcaceae</taxon>
        <taxon>Methylobacter</taxon>
    </lineage>
</organism>
<evidence type="ECO:0000313" key="2">
    <source>
        <dbReference type="Proteomes" id="UP000004664"/>
    </source>
</evidence>
<dbReference type="EMBL" id="JH109153">
    <property type="protein sequence ID" value="EGW20929.1"/>
    <property type="molecule type" value="Genomic_DNA"/>
</dbReference>
<keyword evidence="2" id="KW-1185">Reference proteome</keyword>
<accession>G3J157</accession>
<dbReference type="STRING" id="697282.Mettu_4082"/>